<evidence type="ECO:0000313" key="2">
    <source>
        <dbReference type="Proteomes" id="UP000269721"/>
    </source>
</evidence>
<dbReference type="EMBL" id="ML000713">
    <property type="protein sequence ID" value="RKO83900.1"/>
    <property type="molecule type" value="Genomic_DNA"/>
</dbReference>
<protein>
    <submittedName>
        <fullName evidence="1">Uncharacterized protein</fullName>
    </submittedName>
</protein>
<sequence>MGLRIGANARLAPALATLRPAGLDDAVKWTLRNSQASDADEIADDEYSGPSARRPMTGPVALLTSLRAVSDAFAASAELHGASENEEDALEDRVGEATLVCVIAGCQRAEWDGAIRDGAGTGNLFERVEPVIKHIADGHVVPRRDEAALGCAS</sequence>
<accession>A0A4P9W034</accession>
<proteinExistence type="predicted"/>
<gene>
    <name evidence="1" type="ORF">BDK51DRAFT_25596</name>
</gene>
<evidence type="ECO:0000313" key="1">
    <source>
        <dbReference type="EMBL" id="RKO83900.1"/>
    </source>
</evidence>
<dbReference type="AlphaFoldDB" id="A0A4P9W034"/>
<organism evidence="1 2">
    <name type="scientific">Blyttiomyces helicus</name>
    <dbReference type="NCBI Taxonomy" id="388810"/>
    <lineage>
        <taxon>Eukaryota</taxon>
        <taxon>Fungi</taxon>
        <taxon>Fungi incertae sedis</taxon>
        <taxon>Chytridiomycota</taxon>
        <taxon>Chytridiomycota incertae sedis</taxon>
        <taxon>Chytridiomycetes</taxon>
        <taxon>Chytridiomycetes incertae sedis</taxon>
        <taxon>Blyttiomyces</taxon>
    </lineage>
</organism>
<dbReference type="Proteomes" id="UP000269721">
    <property type="component" value="Unassembled WGS sequence"/>
</dbReference>
<name>A0A4P9W034_9FUNG</name>
<reference evidence="2" key="1">
    <citation type="journal article" date="2018" name="Nat. Microbiol.">
        <title>Leveraging single-cell genomics to expand the fungal tree of life.</title>
        <authorList>
            <person name="Ahrendt S.R."/>
            <person name="Quandt C.A."/>
            <person name="Ciobanu D."/>
            <person name="Clum A."/>
            <person name="Salamov A."/>
            <person name="Andreopoulos B."/>
            <person name="Cheng J.F."/>
            <person name="Woyke T."/>
            <person name="Pelin A."/>
            <person name="Henrissat B."/>
            <person name="Reynolds N.K."/>
            <person name="Benny G.L."/>
            <person name="Smith M.E."/>
            <person name="James T.Y."/>
            <person name="Grigoriev I.V."/>
        </authorList>
    </citation>
    <scope>NUCLEOTIDE SEQUENCE [LARGE SCALE GENOMIC DNA]</scope>
</reference>
<keyword evidence="2" id="KW-1185">Reference proteome</keyword>